<dbReference type="RefSeq" id="WP_217069034.1">
    <property type="nucleotide sequence ID" value="NZ_JAHQCS010000178.1"/>
</dbReference>
<gene>
    <name evidence="1" type="ORF">KS419_22165</name>
</gene>
<sequence length="353" mass="42383">MIDIKTLKKGQYFKNYKELCLELDIEIKKNTNSKNAQLKELSRYCRYHTEGHKFIIDEVYNNPKPKEDNRGKQGVFTHLMQTLIMDYLVEQNKQTVYVTRNHLLHHIRMMNKNYTYCSENVPQLSKMKKIEEKIIYDFFNTTNSNFKSAFMSVLANLRNRSLIMYEKVTSICQKDNIHRPATEDEKESIQRCEKEVLNELGYKEMSHVRISSKWNEFKKRMSQLLLFNYDIRFYYISYKITVNRDYISDEYEDTLNLTLSELKREGLKNELNRIVMERLIANSKLRKKRASNPTQSTKMDKYRLQFSYEDDNEKLVNLLIDYTADDITDEINRIAAEDMKFKIEEEEFESLFS</sequence>
<keyword evidence="2" id="KW-1185">Reference proteome</keyword>
<organism evidence="1 2">
    <name type="scientific">Evansella tamaricis</name>
    <dbReference type="NCBI Taxonomy" id="2069301"/>
    <lineage>
        <taxon>Bacteria</taxon>
        <taxon>Bacillati</taxon>
        <taxon>Bacillota</taxon>
        <taxon>Bacilli</taxon>
        <taxon>Bacillales</taxon>
        <taxon>Bacillaceae</taxon>
        <taxon>Evansella</taxon>
    </lineage>
</organism>
<evidence type="ECO:0000313" key="2">
    <source>
        <dbReference type="Proteomes" id="UP000784880"/>
    </source>
</evidence>
<comment type="caution">
    <text evidence="1">The sequence shown here is derived from an EMBL/GenBank/DDBJ whole genome shotgun (WGS) entry which is preliminary data.</text>
</comment>
<evidence type="ECO:0000313" key="1">
    <source>
        <dbReference type="EMBL" id="MBU9714450.1"/>
    </source>
</evidence>
<protein>
    <submittedName>
        <fullName evidence="1">Uncharacterized protein</fullName>
    </submittedName>
</protein>
<proteinExistence type="predicted"/>
<dbReference type="Proteomes" id="UP000784880">
    <property type="component" value="Unassembled WGS sequence"/>
</dbReference>
<dbReference type="EMBL" id="JAHQCS010000178">
    <property type="protein sequence ID" value="MBU9714450.1"/>
    <property type="molecule type" value="Genomic_DNA"/>
</dbReference>
<accession>A0ABS6JM63</accession>
<name>A0ABS6JM63_9BACI</name>
<reference evidence="1 2" key="1">
    <citation type="submission" date="2021-06" db="EMBL/GenBank/DDBJ databases">
        <title>Bacillus sp. RD4P76, an endophyte from a halophyte.</title>
        <authorList>
            <person name="Sun J.-Q."/>
        </authorList>
    </citation>
    <scope>NUCLEOTIDE SEQUENCE [LARGE SCALE GENOMIC DNA]</scope>
    <source>
        <strain evidence="1 2">CGMCC 1.15917</strain>
    </source>
</reference>